<sequence>MQRTTISKLRPQLSQVITSLLPRNPAEKTEHPWTPNESGRPEVPAFTRRFRLEFSPRHFTPGGEWSSGTVDTAVELAVITDYRGSPELIEELAEDDWQDLRHALNAAKSPESGIIAVTYEGSPYVDPGEDGSLVQIAHTFELRYRARY</sequence>
<dbReference type="EMBL" id="ABCS01000031">
    <property type="protein sequence ID" value="EDM78390.1"/>
    <property type="molecule type" value="Genomic_DNA"/>
</dbReference>
<proteinExistence type="predicted"/>
<feature type="region of interest" description="Disordered" evidence="1">
    <location>
        <begin position="22"/>
        <end position="42"/>
    </location>
</feature>
<organism evidence="2 3">
    <name type="scientific">Plesiocystis pacifica SIR-1</name>
    <dbReference type="NCBI Taxonomy" id="391625"/>
    <lineage>
        <taxon>Bacteria</taxon>
        <taxon>Pseudomonadati</taxon>
        <taxon>Myxococcota</taxon>
        <taxon>Polyangia</taxon>
        <taxon>Nannocystales</taxon>
        <taxon>Nannocystaceae</taxon>
        <taxon>Plesiocystis</taxon>
    </lineage>
</organism>
<dbReference type="RefSeq" id="WP_006972433.1">
    <property type="nucleotide sequence ID" value="NZ_ABCS01000031.1"/>
</dbReference>
<evidence type="ECO:0000313" key="3">
    <source>
        <dbReference type="Proteomes" id="UP000005801"/>
    </source>
</evidence>
<evidence type="ECO:0000313" key="2">
    <source>
        <dbReference type="EMBL" id="EDM78390.1"/>
    </source>
</evidence>
<name>A6G6T7_9BACT</name>
<dbReference type="Proteomes" id="UP000005801">
    <property type="component" value="Unassembled WGS sequence"/>
</dbReference>
<keyword evidence="3" id="KW-1185">Reference proteome</keyword>
<evidence type="ECO:0000256" key="1">
    <source>
        <dbReference type="SAM" id="MobiDB-lite"/>
    </source>
</evidence>
<dbReference type="AlphaFoldDB" id="A6G6T7"/>
<protein>
    <submittedName>
        <fullName evidence="2">Uncharacterized protein</fullName>
    </submittedName>
</protein>
<reference evidence="2 3" key="1">
    <citation type="submission" date="2007-06" db="EMBL/GenBank/DDBJ databases">
        <authorList>
            <person name="Shimkets L."/>
            <person name="Ferriera S."/>
            <person name="Johnson J."/>
            <person name="Kravitz S."/>
            <person name="Beeson K."/>
            <person name="Sutton G."/>
            <person name="Rogers Y.-H."/>
            <person name="Friedman R."/>
            <person name="Frazier M."/>
            <person name="Venter J.C."/>
        </authorList>
    </citation>
    <scope>NUCLEOTIDE SEQUENCE [LARGE SCALE GENOMIC DNA]</scope>
    <source>
        <strain evidence="2 3">SIR-1</strain>
    </source>
</reference>
<accession>A6G6T7</accession>
<comment type="caution">
    <text evidence="2">The sequence shown here is derived from an EMBL/GenBank/DDBJ whole genome shotgun (WGS) entry which is preliminary data.</text>
</comment>
<gene>
    <name evidence="2" type="ORF">PPSIR1_06061</name>
</gene>